<evidence type="ECO:0000256" key="1">
    <source>
        <dbReference type="SAM" id="Phobius"/>
    </source>
</evidence>
<dbReference type="InterPro" id="IPR012902">
    <property type="entry name" value="N_methyl_site"/>
</dbReference>
<evidence type="ECO:0000313" key="2">
    <source>
        <dbReference type="EMBL" id="MPM04582.1"/>
    </source>
</evidence>
<dbReference type="AlphaFoldDB" id="A0A644WLC0"/>
<dbReference type="PROSITE" id="PS00409">
    <property type="entry name" value="PROKAR_NTER_METHYL"/>
    <property type="match status" value="1"/>
</dbReference>
<accession>A0A644WLC0</accession>
<keyword evidence="1" id="KW-1133">Transmembrane helix</keyword>
<name>A0A644WLC0_9ZZZZ</name>
<reference evidence="2" key="1">
    <citation type="submission" date="2019-08" db="EMBL/GenBank/DDBJ databases">
        <authorList>
            <person name="Kucharzyk K."/>
            <person name="Murdoch R.W."/>
            <person name="Higgins S."/>
            <person name="Loffler F."/>
        </authorList>
    </citation>
    <scope>NUCLEOTIDE SEQUENCE</scope>
</reference>
<organism evidence="2">
    <name type="scientific">bioreactor metagenome</name>
    <dbReference type="NCBI Taxonomy" id="1076179"/>
    <lineage>
        <taxon>unclassified sequences</taxon>
        <taxon>metagenomes</taxon>
        <taxon>ecological metagenomes</taxon>
    </lineage>
</organism>
<dbReference type="EMBL" id="VSSQ01001051">
    <property type="protein sequence ID" value="MPM04582.1"/>
    <property type="molecule type" value="Genomic_DNA"/>
</dbReference>
<gene>
    <name evidence="2" type="ORF">SDC9_50860</name>
</gene>
<keyword evidence="1" id="KW-0812">Transmembrane</keyword>
<dbReference type="Pfam" id="PF07963">
    <property type="entry name" value="N_methyl"/>
    <property type="match status" value="1"/>
</dbReference>
<keyword evidence="1" id="KW-0472">Membrane</keyword>
<evidence type="ECO:0008006" key="3">
    <source>
        <dbReference type="Google" id="ProtNLM"/>
    </source>
</evidence>
<protein>
    <recommendedName>
        <fullName evidence="3">Prepilin-type N-terminal cleavage/methylation domain-containing protein</fullName>
    </recommendedName>
</protein>
<comment type="caution">
    <text evidence="2">The sequence shown here is derived from an EMBL/GenBank/DDBJ whole genome shotgun (WGS) entry which is preliminary data.</text>
</comment>
<sequence length="186" mass="19751">MRYLHNKKGFTLIELIVAMMVFAILGGAIAGVLKAGLSSYGHISDDMYSETDARAALSLITVQIRQHDATGAITVDGGGTVLRLKSGSDGDSGGTLIWFDSTSQTLYSYEATSDVATLDPSFVSVSDASAIAKINSLELKQKNREDGTNLPYTVYTVTIKYTKDGGKELSQTVTQRSAPADATPTT</sequence>
<dbReference type="NCBIfam" id="TIGR02532">
    <property type="entry name" value="IV_pilin_GFxxxE"/>
    <property type="match status" value="1"/>
</dbReference>
<proteinExistence type="predicted"/>
<feature type="transmembrane region" description="Helical" evidence="1">
    <location>
        <begin position="12"/>
        <end position="33"/>
    </location>
</feature>